<accession>A0A345YFI0</accession>
<dbReference type="Pfam" id="PF07478">
    <property type="entry name" value="Dala_Dala_lig_C"/>
    <property type="match status" value="1"/>
</dbReference>
<evidence type="ECO:0000256" key="2">
    <source>
        <dbReference type="ARBA" id="ARBA00022598"/>
    </source>
</evidence>
<keyword evidence="2" id="KW-0436">Ligase</keyword>
<dbReference type="PANTHER" id="PTHR23132:SF23">
    <property type="entry name" value="D-ALANINE--D-ALANINE LIGASE B"/>
    <property type="match status" value="1"/>
</dbReference>
<dbReference type="RefSeq" id="WP_115416863.1">
    <property type="nucleotide sequence ID" value="NZ_CP031357.1"/>
</dbReference>
<dbReference type="Gene3D" id="3.30.470.20">
    <property type="entry name" value="ATP-grasp fold, B domain"/>
    <property type="match status" value="1"/>
</dbReference>
<feature type="domain" description="ATP-grasp" evidence="4">
    <location>
        <begin position="121"/>
        <end position="327"/>
    </location>
</feature>
<sequence>MNTRIEPMRIPEEAKQRIRTLFMAKHALFGGGMHPEDGNHAIYHHEVRTTLEGLGLNLELANHYEVLFEKPDVDFVFPLLNRGGFVNSEMLIPILCNRHAIPYLGAMPFLRGLGDDKSVSKLVCDHAGVPTAPWFCYRRGAPVLEKSLPAKDAGRWVIKPNASSASWGITDAHDWTEVANAVWHIHTEGHDAIVEPYLDGYDVQCAFITMDDEPIALPMLWYEREDTQRLWTYYEKRDLVQNTEKAALKRFDDPEIAPKIEAMAKKVAREFVPFDYGRIEFRLDLKTGDINFIEINLNCNLWSEKVMAKAAAQAGFSHADLLETLLAESWRRQGLVSAAH</sequence>
<dbReference type="SUPFAM" id="SSF56059">
    <property type="entry name" value="Glutathione synthetase ATP-binding domain-like"/>
    <property type="match status" value="1"/>
</dbReference>
<name>A0A345YFI0_9SPHN</name>
<evidence type="ECO:0000259" key="4">
    <source>
        <dbReference type="PROSITE" id="PS50975"/>
    </source>
</evidence>
<dbReference type="Proteomes" id="UP000254508">
    <property type="component" value="Chromosome"/>
</dbReference>
<dbReference type="KEGG" id="err:DVR09_10375"/>
<evidence type="ECO:0000313" key="6">
    <source>
        <dbReference type="Proteomes" id="UP000254508"/>
    </source>
</evidence>
<dbReference type="PROSITE" id="PS50975">
    <property type="entry name" value="ATP_GRASP"/>
    <property type="match status" value="1"/>
</dbReference>
<dbReference type="InterPro" id="IPR011761">
    <property type="entry name" value="ATP-grasp"/>
</dbReference>
<evidence type="ECO:0000313" key="5">
    <source>
        <dbReference type="EMBL" id="AXK42682.1"/>
    </source>
</evidence>
<reference evidence="6" key="1">
    <citation type="submission" date="2018-07" db="EMBL/GenBank/DDBJ databases">
        <title>Genome sequence of Erythrobacter strain YH-07, an antagonistic bacterium isolated from Yellow Sea.</title>
        <authorList>
            <person name="Tang T."/>
            <person name="Liu Q."/>
            <person name="Sun X."/>
        </authorList>
    </citation>
    <scope>NUCLEOTIDE SEQUENCE [LARGE SCALE GENOMIC DNA]</scope>
    <source>
        <strain evidence="6">YH-07</strain>
    </source>
</reference>
<gene>
    <name evidence="5" type="ORF">DVR09_10375</name>
</gene>
<dbReference type="GO" id="GO:0008716">
    <property type="term" value="F:D-alanine-D-alanine ligase activity"/>
    <property type="evidence" value="ECO:0007669"/>
    <property type="project" value="InterPro"/>
</dbReference>
<dbReference type="PANTHER" id="PTHR23132">
    <property type="entry name" value="D-ALANINE--D-ALANINE LIGASE"/>
    <property type="match status" value="1"/>
</dbReference>
<dbReference type="AlphaFoldDB" id="A0A345YFI0"/>
<dbReference type="GO" id="GO:0046872">
    <property type="term" value="F:metal ion binding"/>
    <property type="evidence" value="ECO:0007669"/>
    <property type="project" value="InterPro"/>
</dbReference>
<evidence type="ECO:0000256" key="1">
    <source>
        <dbReference type="ARBA" id="ARBA00010871"/>
    </source>
</evidence>
<dbReference type="InterPro" id="IPR011095">
    <property type="entry name" value="Dala_Dala_lig_C"/>
</dbReference>
<organism evidence="5 6">
    <name type="scientific">Erythrobacter aureus</name>
    <dbReference type="NCBI Taxonomy" id="2182384"/>
    <lineage>
        <taxon>Bacteria</taxon>
        <taxon>Pseudomonadati</taxon>
        <taxon>Pseudomonadota</taxon>
        <taxon>Alphaproteobacteria</taxon>
        <taxon>Sphingomonadales</taxon>
        <taxon>Erythrobacteraceae</taxon>
        <taxon>Erythrobacter/Porphyrobacter group</taxon>
        <taxon>Erythrobacter</taxon>
    </lineage>
</organism>
<dbReference type="OrthoDB" id="7417619at2"/>
<proteinExistence type="inferred from homology"/>
<dbReference type="GO" id="GO:0005524">
    <property type="term" value="F:ATP binding"/>
    <property type="evidence" value="ECO:0007669"/>
    <property type="project" value="UniProtKB-UniRule"/>
</dbReference>
<dbReference type="Gene3D" id="3.30.1490.20">
    <property type="entry name" value="ATP-grasp fold, A domain"/>
    <property type="match status" value="1"/>
</dbReference>
<dbReference type="InterPro" id="IPR013815">
    <property type="entry name" value="ATP_grasp_subdomain_1"/>
</dbReference>
<keyword evidence="3" id="KW-0067">ATP-binding</keyword>
<dbReference type="EMBL" id="CP031357">
    <property type="protein sequence ID" value="AXK42682.1"/>
    <property type="molecule type" value="Genomic_DNA"/>
</dbReference>
<protein>
    <submittedName>
        <fullName evidence="5">Phosphoribosylglycinamide synthetase</fullName>
    </submittedName>
</protein>
<evidence type="ECO:0000256" key="3">
    <source>
        <dbReference type="PROSITE-ProRule" id="PRU00409"/>
    </source>
</evidence>
<keyword evidence="3" id="KW-0547">Nucleotide-binding</keyword>
<keyword evidence="6" id="KW-1185">Reference proteome</keyword>
<comment type="similarity">
    <text evidence="1">Belongs to the D-alanine--D-alanine ligase family.</text>
</comment>